<dbReference type="SUPFAM" id="SSF57701">
    <property type="entry name" value="Zn2/Cys6 DNA-binding domain"/>
    <property type="match status" value="1"/>
</dbReference>
<dbReference type="Gene3D" id="4.10.240.10">
    <property type="entry name" value="Zn(2)-C6 fungal-type DNA-binding domain"/>
    <property type="match status" value="1"/>
</dbReference>
<dbReference type="PROSITE" id="PS00463">
    <property type="entry name" value="ZN2_CY6_FUNGAL_1"/>
    <property type="match status" value="1"/>
</dbReference>
<evidence type="ECO:0000313" key="6">
    <source>
        <dbReference type="Proteomes" id="UP000736672"/>
    </source>
</evidence>
<reference evidence="5" key="1">
    <citation type="journal article" date="2021" name="Nat. Commun.">
        <title>Genetic determinants of endophytism in the Arabidopsis root mycobiome.</title>
        <authorList>
            <person name="Mesny F."/>
            <person name="Miyauchi S."/>
            <person name="Thiergart T."/>
            <person name="Pickel B."/>
            <person name="Atanasova L."/>
            <person name="Karlsson M."/>
            <person name="Huettel B."/>
            <person name="Barry K.W."/>
            <person name="Haridas S."/>
            <person name="Chen C."/>
            <person name="Bauer D."/>
            <person name="Andreopoulos W."/>
            <person name="Pangilinan J."/>
            <person name="LaButti K."/>
            <person name="Riley R."/>
            <person name="Lipzen A."/>
            <person name="Clum A."/>
            <person name="Drula E."/>
            <person name="Henrissat B."/>
            <person name="Kohler A."/>
            <person name="Grigoriev I.V."/>
            <person name="Martin F.M."/>
            <person name="Hacquard S."/>
        </authorList>
    </citation>
    <scope>NUCLEOTIDE SEQUENCE</scope>
    <source>
        <strain evidence="5">FSSC 5 MPI-SDFR-AT-0091</strain>
    </source>
</reference>
<feature type="domain" description="Zn(2)-C6 fungal-type" evidence="4">
    <location>
        <begin position="10"/>
        <end position="42"/>
    </location>
</feature>
<dbReference type="InterPro" id="IPR052761">
    <property type="entry name" value="Fungal_Detox/Toxin_TFs"/>
</dbReference>
<dbReference type="Proteomes" id="UP000736672">
    <property type="component" value="Unassembled WGS sequence"/>
</dbReference>
<name>A0A9P9G7N1_FUSSL</name>
<feature type="compositionally biased region" description="Basic and acidic residues" evidence="3">
    <location>
        <begin position="101"/>
        <end position="110"/>
    </location>
</feature>
<protein>
    <recommendedName>
        <fullName evidence="4">Zn(2)-C6 fungal-type domain-containing protein</fullName>
    </recommendedName>
</protein>
<dbReference type="InterPro" id="IPR007219">
    <property type="entry name" value="XnlR_reg_dom"/>
</dbReference>
<dbReference type="AlphaFoldDB" id="A0A9P9G7N1"/>
<sequence length="667" mass="75381">MNRSKRARQACLACRGRKVRCDVVVHGVPCTNCALDCRECLIKQRARRGKPKSDATLLPAREPYLKLPQHQKGNKQPWQQPEPASPSTALACEDSSQHLPEVPRDEKSEATDGTPFVLAIHYPFIDPGAVWRLSPGEMALLEKRRCFQVPAEPVLAEFIQNYFMYMHPFLPLVDEASFWELYSSPPSTFLDKPRFSLFVVHTLLFISSPFVATSTLNSLGFEDVQAAQAEFYLRAKTLFDFDCFGDDFSCAQGALILTYHAPTADCEISIYWLRMAIARAESVGADRYCILEDSRQDRIALKRLWWCCILRDRVMALAMGRPLTIKPASFDFTQPGLLVSDFREEIRRSGVYSAATKQVLVQLVVTLCELVVPLNDVLTLLHSAQAFSLLDSPQGQGLEMYHSQLDRWRDKAQESFLIPAYTAGVRKSVLLFTKMMYIYYHTAKARLCFRIIIASMANPDDRSVPHGAEARCVKSQSDMSISLHNIAEDLAELSHDGLVLLLPNTFVAFSAFPLLWAILETNVIGDDAPSSTSQRDLNTCAHVMQVFRGRYQSAESVLRCIKTTVHFVKDRAPSRGPNPQTSSSMDKGETRLSFSPARENVWVHLLSRHPNVYYQIARMIDRSFSEGRILAADWTVSREFCHGEEYVDYAYSFDQLLDMALGFIYGV</sequence>
<dbReference type="SMART" id="SM00906">
    <property type="entry name" value="Fungal_trans"/>
    <property type="match status" value="1"/>
</dbReference>
<dbReference type="GO" id="GO:0008270">
    <property type="term" value="F:zinc ion binding"/>
    <property type="evidence" value="ECO:0007669"/>
    <property type="project" value="InterPro"/>
</dbReference>
<dbReference type="GO" id="GO:0003677">
    <property type="term" value="F:DNA binding"/>
    <property type="evidence" value="ECO:0007669"/>
    <property type="project" value="InterPro"/>
</dbReference>
<evidence type="ECO:0000256" key="3">
    <source>
        <dbReference type="SAM" id="MobiDB-lite"/>
    </source>
</evidence>
<dbReference type="PROSITE" id="PS50048">
    <property type="entry name" value="ZN2_CY6_FUNGAL_2"/>
    <property type="match status" value="1"/>
</dbReference>
<keyword evidence="2" id="KW-0539">Nucleus</keyword>
<accession>A0A9P9G7N1</accession>
<dbReference type="Pfam" id="PF04082">
    <property type="entry name" value="Fungal_trans"/>
    <property type="match status" value="1"/>
</dbReference>
<feature type="region of interest" description="Disordered" evidence="3">
    <location>
        <begin position="51"/>
        <end position="110"/>
    </location>
</feature>
<dbReference type="EMBL" id="JAGTJS010000025">
    <property type="protein sequence ID" value="KAH7234544.1"/>
    <property type="molecule type" value="Genomic_DNA"/>
</dbReference>
<dbReference type="SMART" id="SM00066">
    <property type="entry name" value="GAL4"/>
    <property type="match status" value="1"/>
</dbReference>
<feature type="region of interest" description="Disordered" evidence="3">
    <location>
        <begin position="571"/>
        <end position="590"/>
    </location>
</feature>
<evidence type="ECO:0000256" key="2">
    <source>
        <dbReference type="ARBA" id="ARBA00023242"/>
    </source>
</evidence>
<keyword evidence="6" id="KW-1185">Reference proteome</keyword>
<dbReference type="GO" id="GO:0006351">
    <property type="term" value="P:DNA-templated transcription"/>
    <property type="evidence" value="ECO:0007669"/>
    <property type="project" value="InterPro"/>
</dbReference>
<evidence type="ECO:0000256" key="1">
    <source>
        <dbReference type="ARBA" id="ARBA00022723"/>
    </source>
</evidence>
<keyword evidence="1" id="KW-0479">Metal-binding</keyword>
<dbReference type="PANTHER" id="PTHR47425:SF2">
    <property type="entry name" value="FARB-RELATED"/>
    <property type="match status" value="1"/>
</dbReference>
<dbReference type="CDD" id="cd12148">
    <property type="entry name" value="fungal_TF_MHR"/>
    <property type="match status" value="1"/>
</dbReference>
<dbReference type="InterPro" id="IPR036864">
    <property type="entry name" value="Zn2-C6_fun-type_DNA-bd_sf"/>
</dbReference>
<organism evidence="5 6">
    <name type="scientific">Fusarium solani</name>
    <name type="common">Filamentous fungus</name>
    <dbReference type="NCBI Taxonomy" id="169388"/>
    <lineage>
        <taxon>Eukaryota</taxon>
        <taxon>Fungi</taxon>
        <taxon>Dikarya</taxon>
        <taxon>Ascomycota</taxon>
        <taxon>Pezizomycotina</taxon>
        <taxon>Sordariomycetes</taxon>
        <taxon>Hypocreomycetidae</taxon>
        <taxon>Hypocreales</taxon>
        <taxon>Nectriaceae</taxon>
        <taxon>Fusarium</taxon>
        <taxon>Fusarium solani species complex</taxon>
    </lineage>
</organism>
<comment type="caution">
    <text evidence="5">The sequence shown here is derived from an EMBL/GenBank/DDBJ whole genome shotgun (WGS) entry which is preliminary data.</text>
</comment>
<dbReference type="InterPro" id="IPR001138">
    <property type="entry name" value="Zn2Cys6_DnaBD"/>
</dbReference>
<evidence type="ECO:0000313" key="5">
    <source>
        <dbReference type="EMBL" id="KAH7234544.1"/>
    </source>
</evidence>
<proteinExistence type="predicted"/>
<gene>
    <name evidence="5" type="ORF">B0J15DRAFT_153740</name>
</gene>
<evidence type="ECO:0000259" key="4">
    <source>
        <dbReference type="PROSITE" id="PS50048"/>
    </source>
</evidence>
<dbReference type="CDD" id="cd00067">
    <property type="entry name" value="GAL4"/>
    <property type="match status" value="1"/>
</dbReference>
<dbReference type="Pfam" id="PF00172">
    <property type="entry name" value="Zn_clus"/>
    <property type="match status" value="1"/>
</dbReference>
<dbReference type="OrthoDB" id="5121955at2759"/>
<dbReference type="GO" id="GO:0000981">
    <property type="term" value="F:DNA-binding transcription factor activity, RNA polymerase II-specific"/>
    <property type="evidence" value="ECO:0007669"/>
    <property type="project" value="InterPro"/>
</dbReference>
<dbReference type="PANTHER" id="PTHR47425">
    <property type="entry name" value="FARB-RELATED"/>
    <property type="match status" value="1"/>
</dbReference>